<dbReference type="SUPFAM" id="SSF56519">
    <property type="entry name" value="Penicillin binding protein dimerisation domain"/>
    <property type="match status" value="1"/>
</dbReference>
<organism evidence="7 8">
    <name type="scientific">Clostridium zeae</name>
    <dbReference type="NCBI Taxonomy" id="2759022"/>
    <lineage>
        <taxon>Bacteria</taxon>
        <taxon>Bacillati</taxon>
        <taxon>Bacillota</taxon>
        <taxon>Clostridia</taxon>
        <taxon>Eubacteriales</taxon>
        <taxon>Clostridiaceae</taxon>
        <taxon>Clostridium</taxon>
    </lineage>
</organism>
<dbReference type="RefSeq" id="WP_206871118.1">
    <property type="nucleotide sequence ID" value="NZ_BMBA01000003.1"/>
</dbReference>
<keyword evidence="3 4" id="KW-0472">Membrane</keyword>
<sequence>MKQRKFINNTKRSFVVIGIITFIFAVLFFRLGFLMIVRKNFLVAKAESQSSYQQTIMPKRGSILDTNGQQLAVSGDVYKLSLDLFEVHNYADNKSRRTGDKPQEIVKDIADKLADILGKDKKEVEDFMEKKNDQGVYPRGLALARKIEKGQIDKIKELRDKNSYNFVIIENDTNRYYPNNNFLAQVLGGVDVDGKGLFGLEQYYNKDLTGVPGISISQVDRKSRDLPYSNQIYTQPVNGKDLTTTIDSRIQYICEKIAEKTMETTKAKGVNILVTDPKTGEILAMVNKPDFNPNDPKKGITDNNALFELWRNKAVNDVYEPGSTFKLVTMSAALEENLTYRDDKFYDKGYVIVDGVPINCWKEGGHGAENLVDLLKNSCNPGFIELGKRLGKEKMNSYIEKFGFGKQTGIDFPGEATGIVKSTSTMSNVDLATISFGQTDAASMVQLIGAINAVFNNGVYTTPHFMKNLSQVDTDGNRKVVATYEEKNSRQVISQKTANTVAGFLEETVSKGSGKLAYIEGYGVAGKTGTAQKANIGGKGYGKDVVASFIGGAPYNNPKISLLVTIDTPEGIEHMGGEIAAPVAHDLFDQIFRAIGYDPTKK</sequence>
<dbReference type="InterPro" id="IPR050515">
    <property type="entry name" value="Beta-lactam/transpept"/>
</dbReference>
<evidence type="ECO:0000256" key="4">
    <source>
        <dbReference type="SAM" id="Phobius"/>
    </source>
</evidence>
<dbReference type="Gene3D" id="3.40.710.10">
    <property type="entry name" value="DD-peptidase/beta-lactamase superfamily"/>
    <property type="match status" value="1"/>
</dbReference>
<protein>
    <submittedName>
        <fullName evidence="7">Stage V sporulation protein D</fullName>
    </submittedName>
</protein>
<comment type="caution">
    <text evidence="7">The sequence shown here is derived from an EMBL/GenBank/DDBJ whole genome shotgun (WGS) entry which is preliminary data.</text>
</comment>
<dbReference type="SUPFAM" id="SSF56601">
    <property type="entry name" value="beta-lactamase/transpeptidase-like"/>
    <property type="match status" value="1"/>
</dbReference>
<dbReference type="InterPro" id="IPR001460">
    <property type="entry name" value="PCN-bd_Tpept"/>
</dbReference>
<dbReference type="EMBL" id="BMBA01000003">
    <property type="protein sequence ID" value="GFZ32876.1"/>
    <property type="molecule type" value="Genomic_DNA"/>
</dbReference>
<feature type="domain" description="Penicillin-binding protein transpeptidase" evidence="5">
    <location>
        <begin position="272"/>
        <end position="588"/>
    </location>
</feature>
<comment type="similarity">
    <text evidence="2">Belongs to the transpeptidase family.</text>
</comment>
<dbReference type="PANTHER" id="PTHR30627">
    <property type="entry name" value="PEPTIDOGLYCAN D,D-TRANSPEPTIDASE"/>
    <property type="match status" value="1"/>
</dbReference>
<dbReference type="Gene3D" id="3.30.450.330">
    <property type="match status" value="1"/>
</dbReference>
<accession>A0ABQ1EDN8</accession>
<feature type="transmembrane region" description="Helical" evidence="4">
    <location>
        <begin position="12"/>
        <end position="37"/>
    </location>
</feature>
<evidence type="ECO:0000256" key="1">
    <source>
        <dbReference type="ARBA" id="ARBA00004370"/>
    </source>
</evidence>
<evidence type="ECO:0000259" key="5">
    <source>
        <dbReference type="Pfam" id="PF00905"/>
    </source>
</evidence>
<dbReference type="Gene3D" id="3.90.1310.10">
    <property type="entry name" value="Penicillin-binding protein 2a (Domain 2)"/>
    <property type="match status" value="1"/>
</dbReference>
<dbReference type="InterPro" id="IPR005311">
    <property type="entry name" value="PBP_dimer"/>
</dbReference>
<gene>
    <name evidence="7" type="primary">spoVD_2</name>
    <name evidence="7" type="ORF">CSC2_34020</name>
</gene>
<keyword evidence="4" id="KW-1133">Transmembrane helix</keyword>
<evidence type="ECO:0000313" key="8">
    <source>
        <dbReference type="Proteomes" id="UP000663802"/>
    </source>
</evidence>
<evidence type="ECO:0000259" key="6">
    <source>
        <dbReference type="Pfam" id="PF03717"/>
    </source>
</evidence>
<keyword evidence="4" id="KW-0812">Transmembrane</keyword>
<evidence type="ECO:0000313" key="7">
    <source>
        <dbReference type="EMBL" id="GFZ32876.1"/>
    </source>
</evidence>
<dbReference type="Proteomes" id="UP000663802">
    <property type="component" value="Unassembled WGS sequence"/>
</dbReference>
<name>A0ABQ1EDN8_9CLOT</name>
<feature type="domain" description="Penicillin-binding protein dimerisation" evidence="6">
    <location>
        <begin position="56"/>
        <end position="224"/>
    </location>
</feature>
<comment type="subcellular location">
    <subcellularLocation>
        <location evidence="1">Membrane</location>
    </subcellularLocation>
</comment>
<evidence type="ECO:0000256" key="3">
    <source>
        <dbReference type="ARBA" id="ARBA00023136"/>
    </source>
</evidence>
<proteinExistence type="inferred from homology"/>
<reference evidence="7 8" key="1">
    <citation type="journal article" date="2021" name="Int. J. Syst. Evol. Microbiol.">
        <title>Clostridium zeae sp. nov., isolated from corn silage.</title>
        <authorList>
            <person name="Kobayashi H."/>
            <person name="Tanizawa Y."/>
            <person name="Yagura M."/>
            <person name="Sakamoto M."/>
            <person name="Ohkuma M."/>
            <person name="Tohno M."/>
        </authorList>
    </citation>
    <scope>NUCLEOTIDE SEQUENCE [LARGE SCALE GENOMIC DNA]</scope>
    <source>
        <strain evidence="7 8">CSC2</strain>
    </source>
</reference>
<dbReference type="Pfam" id="PF03717">
    <property type="entry name" value="PBP_dimer"/>
    <property type="match status" value="1"/>
</dbReference>
<dbReference type="InterPro" id="IPR012338">
    <property type="entry name" value="Beta-lactam/transpept-like"/>
</dbReference>
<dbReference type="PANTHER" id="PTHR30627:SF1">
    <property type="entry name" value="PEPTIDOGLYCAN D,D-TRANSPEPTIDASE FTSI"/>
    <property type="match status" value="1"/>
</dbReference>
<keyword evidence="8" id="KW-1185">Reference proteome</keyword>
<evidence type="ECO:0000256" key="2">
    <source>
        <dbReference type="ARBA" id="ARBA00007171"/>
    </source>
</evidence>
<dbReference type="InterPro" id="IPR036138">
    <property type="entry name" value="PBP_dimer_sf"/>
</dbReference>
<dbReference type="Pfam" id="PF00905">
    <property type="entry name" value="Transpeptidase"/>
    <property type="match status" value="1"/>
</dbReference>